<gene>
    <name evidence="1" type="ORF">18.t00014</name>
</gene>
<name>Q2AA64_ASPOF</name>
<protein>
    <submittedName>
        <fullName evidence="1">Uncharacterized protein</fullName>
    </submittedName>
</protein>
<reference evidence="1" key="1">
    <citation type="submission" date="2006-03" db="EMBL/GenBank/DDBJ databases">
        <title>Comparative Sequence and Genetic Analyses of Asparagus BACs Reveal No Microsynteny with Onion or Rice.</title>
        <authorList>
            <person name="Jernej J."/>
            <person name="Telgmann A."/>
            <person name="Jung C."/>
            <person name="Cheung F."/>
            <person name="Havey M.J."/>
            <person name="Town C.D."/>
        </authorList>
    </citation>
    <scope>NUCLEOTIDE SEQUENCE</scope>
</reference>
<accession>Q2AA64</accession>
<dbReference type="EMBL" id="AC183434">
    <property type="protein sequence ID" value="ABD63118.1"/>
    <property type="molecule type" value="Genomic_DNA"/>
</dbReference>
<sequence length="104" mass="11934">MAKDFRFETPKREEADNTVDLKYYAYHRRIIHPTKTCFALKNSIQTLVEAGVITLNKSNENGKTPKSIRDNPIIQLSTMLDTVSQRKLGVDDSCNAKFSEECYM</sequence>
<evidence type="ECO:0000313" key="1">
    <source>
        <dbReference type="EMBL" id="ABD63118.1"/>
    </source>
</evidence>
<dbReference type="AlphaFoldDB" id="Q2AA64"/>
<organism evidence="1">
    <name type="scientific">Asparagus officinalis</name>
    <name type="common">Garden asparagus</name>
    <dbReference type="NCBI Taxonomy" id="4686"/>
    <lineage>
        <taxon>Eukaryota</taxon>
        <taxon>Viridiplantae</taxon>
        <taxon>Streptophyta</taxon>
        <taxon>Embryophyta</taxon>
        <taxon>Tracheophyta</taxon>
        <taxon>Spermatophyta</taxon>
        <taxon>Magnoliopsida</taxon>
        <taxon>Liliopsida</taxon>
        <taxon>Asparagales</taxon>
        <taxon>Asparagaceae</taxon>
        <taxon>Asparagoideae</taxon>
        <taxon>Asparagus</taxon>
    </lineage>
</organism>
<proteinExistence type="predicted"/>